<evidence type="ECO:0000256" key="1">
    <source>
        <dbReference type="ARBA" id="ARBA00004300"/>
    </source>
</evidence>
<dbReference type="GO" id="GO:0005813">
    <property type="term" value="C:centrosome"/>
    <property type="evidence" value="ECO:0007669"/>
    <property type="project" value="UniProtKB-SubCell"/>
</dbReference>
<evidence type="ECO:0000256" key="2">
    <source>
        <dbReference type="ARBA" id="ARBA00022490"/>
    </source>
</evidence>
<proteinExistence type="predicted"/>
<dbReference type="GO" id="GO:0005801">
    <property type="term" value="C:cis-Golgi network"/>
    <property type="evidence" value="ECO:0007669"/>
    <property type="project" value="TreeGrafter"/>
</dbReference>
<feature type="coiled-coil region" evidence="6">
    <location>
        <begin position="3348"/>
        <end position="3431"/>
    </location>
</feature>
<feature type="coiled-coil region" evidence="6">
    <location>
        <begin position="493"/>
        <end position="622"/>
    </location>
</feature>
<dbReference type="PANTHER" id="PTHR44981:SF1">
    <property type="entry name" value="A-KINASE ANCHOR PROTEIN 9"/>
    <property type="match status" value="1"/>
</dbReference>
<evidence type="ECO:0000256" key="4">
    <source>
        <dbReference type="ARBA" id="ARBA00023054"/>
    </source>
</evidence>
<feature type="coiled-coil region" evidence="6">
    <location>
        <begin position="1102"/>
        <end position="1166"/>
    </location>
</feature>
<evidence type="ECO:0000259" key="8">
    <source>
        <dbReference type="Pfam" id="PF10495"/>
    </source>
</evidence>
<feature type="compositionally biased region" description="Basic and acidic residues" evidence="7">
    <location>
        <begin position="1"/>
        <end position="14"/>
    </location>
</feature>
<organism evidence="9 10">
    <name type="scientific">Podarcis lilfordi</name>
    <name type="common">Lilford's wall lizard</name>
    <dbReference type="NCBI Taxonomy" id="74358"/>
    <lineage>
        <taxon>Eukaryota</taxon>
        <taxon>Metazoa</taxon>
        <taxon>Chordata</taxon>
        <taxon>Craniata</taxon>
        <taxon>Vertebrata</taxon>
        <taxon>Euteleostomi</taxon>
        <taxon>Lepidosauria</taxon>
        <taxon>Squamata</taxon>
        <taxon>Bifurcata</taxon>
        <taxon>Unidentata</taxon>
        <taxon>Episquamata</taxon>
        <taxon>Laterata</taxon>
        <taxon>Lacertibaenia</taxon>
        <taxon>Lacertidae</taxon>
        <taxon>Podarcis</taxon>
    </lineage>
</organism>
<feature type="region of interest" description="Disordered" evidence="7">
    <location>
        <begin position="1391"/>
        <end position="1410"/>
    </location>
</feature>
<feature type="compositionally biased region" description="Basic residues" evidence="7">
    <location>
        <begin position="32"/>
        <end position="43"/>
    </location>
</feature>
<feature type="region of interest" description="Disordered" evidence="7">
    <location>
        <begin position="1"/>
        <end position="72"/>
    </location>
</feature>
<feature type="domain" description="Pericentrin/AKAP-450 centrosomal targeting" evidence="8">
    <location>
        <begin position="3685"/>
        <end position="3766"/>
    </location>
</feature>
<protein>
    <submittedName>
        <fullName evidence="9">A-kinase anchoring protein 9</fullName>
    </submittedName>
</protein>
<feature type="region of interest" description="Disordered" evidence="7">
    <location>
        <begin position="1669"/>
        <end position="1706"/>
    </location>
</feature>
<feature type="coiled-coil region" evidence="6">
    <location>
        <begin position="1571"/>
        <end position="1664"/>
    </location>
</feature>
<dbReference type="InterPro" id="IPR019528">
    <property type="entry name" value="PACT_domain"/>
</dbReference>
<dbReference type="GO" id="GO:0007165">
    <property type="term" value="P:signal transduction"/>
    <property type="evidence" value="ECO:0007669"/>
    <property type="project" value="InterPro"/>
</dbReference>
<evidence type="ECO:0000256" key="6">
    <source>
        <dbReference type="SAM" id="Coils"/>
    </source>
</evidence>
<dbReference type="GO" id="GO:0060090">
    <property type="term" value="F:molecular adaptor activity"/>
    <property type="evidence" value="ECO:0007669"/>
    <property type="project" value="InterPro"/>
</dbReference>
<dbReference type="InterPro" id="IPR028745">
    <property type="entry name" value="AKAP9/Pericentrin"/>
</dbReference>
<reference evidence="9" key="1">
    <citation type="submission" date="2022-12" db="EMBL/GenBank/DDBJ databases">
        <authorList>
            <person name="Alioto T."/>
            <person name="Alioto T."/>
            <person name="Gomez Garrido J."/>
        </authorList>
    </citation>
    <scope>NUCLEOTIDE SEQUENCE</scope>
</reference>
<dbReference type="Proteomes" id="UP001178461">
    <property type="component" value="Chromosome 12"/>
</dbReference>
<keyword evidence="10" id="KW-1185">Reference proteome</keyword>
<evidence type="ECO:0000256" key="3">
    <source>
        <dbReference type="ARBA" id="ARBA00022553"/>
    </source>
</evidence>
<feature type="coiled-coil region" evidence="6">
    <location>
        <begin position="3115"/>
        <end position="3251"/>
    </location>
</feature>
<keyword evidence="4 6" id="KW-0175">Coiled coil</keyword>
<feature type="coiled-coil region" evidence="6">
    <location>
        <begin position="149"/>
        <end position="442"/>
    </location>
</feature>
<feature type="coiled-coil region" evidence="6">
    <location>
        <begin position="2598"/>
        <end position="2667"/>
    </location>
</feature>
<keyword evidence="3" id="KW-0597">Phosphoprotein</keyword>
<keyword evidence="2" id="KW-0963">Cytoplasm</keyword>
<dbReference type="Pfam" id="PF10495">
    <property type="entry name" value="PACT_coil_coil"/>
    <property type="match status" value="1"/>
</dbReference>
<sequence length="3888" mass="447460">MEDEERQKKLEAGKAKLAQFRQRKAHSDGQHAPKKQKKKKKVSNTKDEESVQEGLDIDRSQGEDASPHSCQRGAAAASDFAIVRTLHSDELIKHDQMYTTELESEISTTADDYSSEVNGCSFLTRTEVPADFIREEEFGFGENYSELGIQHSIARLEMMENELAGKQQEIEELNRELEEMRAAYGTEGLQQLQEFEAAIKKRDDIITQLTANLQQARKEKDETMREFLELTEQSQKLQIQFQHLQASEALRNTSHSSTAADLLQAKQQILAYQQQLEEQEQLLKNYQVKNEDFELQVSLLQQRVTAFETEKCKTDEDFTKRKLREKETAIEELEAKILEEEENIFILQKKLSAAEKSLEEVKEEILQKNQEIQNVRVELSSSKQKERQCSDEIKQLMGTVEELQKRYHKDSQHDNDIVERMELEAQRRLADLRAELEEVHGQQIVQMKQELVREHTMEIEKILAQQKADMERTLSLHSGNTNEDQMHLMNIAINELNLMLQEATYQKEKVRQDLSQQLEILSSEKSALQNKVEDLCQELDFAREQIQRAKQTINERESKLHEVDQLQITTAELKAQLAAASEIREELEEKHEAEVTNYKIKLEMLEREKDAVLGRMAESQEAELERLRTHLLFSHEEELSKLRDDLQQEHRINTENLKDNMIMQSKQQLDDLQNEMSKKMEAMQFENENLIAKQNELTLEISRLKDLQESIVNSKSEEMMLQIQDLQKEIEVLRLGEKEKGTLEQEVQVLQLKTELLEKQMKEREDSLQEKCTLLETQNNFLEDKINALKEKLKKYAIKNTEESFPDGISSESEEFDLQNRIDNLIAENEKLVKQDIELKEEIERLQNSFSFAEHNYQELQKTHASLLKVKLDLEESKDKREAEYEAKLRALTEEIQHLQGDTSVVLKSQSTIVCGKREKILRSETFDVEEVVEKDTTELMEKLEVTQREKLELSLRLSDLSEQLKLKSSQICQLNEEVRSLKQDKEHMSVKCKELEVLVSHRLEENMNSCEHETKYPNGGLQTGHPRVCEHTGFVPDSYKDYDKAIREEKLIANQSVVHHVPVEETIELSISEPESLLDNFHQMNDGLAGGSSCLSHLQSESELQEQLDMLKSEQSDLKLQMEAQRICLSLVYSAHVDQVRECMENEKENALSALKEELQSHHAQELNELMKNQLDLQNVKNQNLDEGGQSPWVHLERLSKTVAEECSKLTQSLCSFQLENVSPAVESGAGEREQSNSVLISRAEAQALQGTLQILLSKITEEYHRLLDYHSKFVKDRKKLEEQEASFAEYNGKESNCLQQSVECLPTLSQDLADLKVRSPCWEDMDNFKTRLEEQHAQEVKRLRSYFHQQLKETEERYTAEIVHLQSRLQDASVASDCFSISVESQENEVKQNGKNTKSSRQQCTENPEELTNDIAVTEFLEEQYQEKLLQEVAKVVVTMSVEFAQKNELARIANLKEEEMLSVVPIETQQENNFTRKECLEKFDSTSLLISMPNYEESKSLSREISEECGEISSLEGQFQPDVKPDKTFGLHNFDSTISSLNDRELMQNSSLIQNEVSTSSIVSSSQRSFYEERLEDMRQELVRQHQEHQQATEILKQGHMKQMELQKENQEILLAELDRLKVQLAESDTLHSESIITEREQMLLEELEALKEQLLAGREKLPCELKNSGTQTQGENVSQSESKEEIGEGEGEGKHEETSPDILSKERCALQKANNRLLKILLEVVKTTVAVEETIGRHVVGLLDRSSKCQLPFKSLAWETRAEDSTKPSICVAYETEKASSSYHGSDVEGDGPSMWSEVTDEGLELSQYLTEHGFAGVEVDPKNEELVLNISSRLQAAVEKLLETINETTNQLEHAKVTQTELMRESFKQEQEATELLRCQEELQERLDGEVKAREQLALELSKAENLIDGYADEKSLLEEQIQEKTDAIDHLEQELLCTGNKLQELEAERQQLQEEKELLFRQKDAMKADAGPVEQRLVDAAVDAASQAELLAETEKLMKEKIEVQRQAEKEYDYLHKQVKALETDIEEQVSRYLELEHEKNAELMDLRQQNQALEKQLEKTKKFLDEQAIDREHERDVFQQEIVKLEQQLKIPQRFQPVNEHQNREVEQLTNHLKEKTDKCSELLLSKEQLQRDVQERNEEIEKLECRIRELEQALMISADSLQKVEKQFGSTTIRGELPLEAQLQAEQEAVDRKEKEIINLEEQLEQFREELENKNEEVQQLHMQLEIQHKESTTRQQELEQENKFFKEDMEKMGLAIQKPEDTSIKGHHAIAGKFVQIIQEKEQEINELHEQISKLQQQLEITTDNKVIEGKNEHIRELEAQIEYLKSDQERVKQNSEQELEQLNDVIEKLQQELANIEHKVPLDFSLTQEDADNLKYQLDIVLAEKEALVKQVENKDVEVSVMKNELEETKLKMSKLEKEVDALKKEHEKKEGIHRNMQMDSGVAEIRGSSQLKTESQKKTKMLKNETPLGYEEENAKDSSSTKLQQLQEALEEKDSELKQHCNQLTDLKEQAQAESAVLKQKITELEETLEQKVAAALVSQAQLKAVLEQSKLLQEMQVVSGDALEAIKTISAEKGNSKPGEDAGSILSSLSNKLLEMESQLAGAQSSLELEKAKVEIAQKEAKEKEERLAELHQLLAEVEEKHKKEKAKSSKQEKTLTAQVAKELSENKERNILSDDPELERIRAESVAAKEELNSYREKAEKLNEQLMVKETSLLRLEEDLRQTKDKLAEAEEKIENYVRKEKCIEKLEGVCINRSDASCQTDKALHINSCNQTSQLLVKNEEIQIDLQNGCSAEEVAEIIKEFSEKIDKMQELHAAEIMDMETRHISESDALKREQFIVVQELTEECNTLKDVIEALRDKEGIPGIAQPSSSNARDGCSSDSSSDWSQGAYLVPSQGSDAVSEGIGDEGEESTDILPKGIKGLLRAIHREGEQIISLSESPYKESNVHSLKQGPEFWLEERKAFLGTVSSLKDVIAKMQIHRDTEFYAGSESSEGVSDWRAELLYAVQQVFQKEKDVLLAAFQMELAEMGIRDVMEIVDQLEKRLQEQHIFQRTAVDCIQNADRRSLLMEINLLRAQLNNRRTDLRGELEMEPKCHELLGYNMEVQMELSNIKDKAAEVQEQLNSERVMVAELKNELGQTKLELETTLKAQHKHLRDLEAIRNELKGKAAELDLLKDTMASEQKKSRELQWALEKERAKIERSEERGKEELEDLKYSLENEKQKVAELSNLLELERELSTDLQKKIQSQETLNAAQLSQERSCNSELQVLLESERFRVLEINSALEREKELCAQLQAADQKSQDGTLTPAEELLQDLQKQLDEKHDCIVALVSETEKYKLEVVQLKQQMEKERQVQRKALQTEQDANILAQKKVHELESKVEDLQWQLGEKRQQVHQLQCEEKKLQETIQELQQREQREEPGVKVEKAVCQNLNETTRDTSNERTRKWVFQQKIGGVETKELSYSALVGMGDATKESQDLQMIGQKLIIVSSTLKHLANKAAQRLPFEKADDEGFVGIQNNIEEVILQLQMLSGLPNLEAEISSDLPSSASLTERLLKQNAELTGFVSRLSEEKNNLRNAVMKLEEELRRYQQRGPCGDSTFRLSLNNGGSVDTLLSSERELWNKEKLILQQSLKQAEAELAKLRAELRNEAFLRELGSDSENAALKRIYGRYLRAESFRKALIYQKKYLLLLLGGFQECEDATLSLLARMGGQPSYTDLEVITRRSKSFTRFRSAVRVLIAISRMKFLVRRWHRVTGYSLTGINRDGFSQNTGNDLRPDSFPGGLELFGEHRHSSYRSRSELESLRSPLSYQHRYQGIHTDLSPVSLACSQLQNYDPDRALTDYINRLEALQRRLGSVQSAPASYTQLHSGIRR</sequence>
<name>A0AA35PKE5_9SAUR</name>
<feature type="coiled-coil region" evidence="6">
    <location>
        <begin position="740"/>
        <end position="902"/>
    </location>
</feature>
<feature type="compositionally biased region" description="Low complexity" evidence="7">
    <location>
        <begin position="2883"/>
        <end position="2900"/>
    </location>
</feature>
<feature type="compositionally biased region" description="Basic and acidic residues" evidence="7">
    <location>
        <begin position="56"/>
        <end position="66"/>
    </location>
</feature>
<dbReference type="GO" id="GO:0034237">
    <property type="term" value="F:protein kinase A regulatory subunit binding"/>
    <property type="evidence" value="ECO:0007669"/>
    <property type="project" value="TreeGrafter"/>
</dbReference>
<dbReference type="GO" id="GO:0097060">
    <property type="term" value="C:synaptic membrane"/>
    <property type="evidence" value="ECO:0007669"/>
    <property type="project" value="TreeGrafter"/>
</dbReference>
<feature type="coiled-coil region" evidence="6">
    <location>
        <begin position="2287"/>
        <end position="2369"/>
    </location>
</feature>
<feature type="coiled-coil region" evidence="6">
    <location>
        <begin position="1836"/>
        <end position="2070"/>
    </location>
</feature>
<comment type="subcellular location">
    <subcellularLocation>
        <location evidence="1">Cytoplasm</location>
        <location evidence="1">Cytoskeleton</location>
        <location evidence="1">Microtubule organizing center</location>
        <location evidence="1">Centrosome</location>
    </subcellularLocation>
</comment>
<dbReference type="GO" id="GO:0051661">
    <property type="term" value="P:maintenance of centrosome location"/>
    <property type="evidence" value="ECO:0007669"/>
    <property type="project" value="TreeGrafter"/>
</dbReference>
<feature type="coiled-coil region" evidence="6">
    <location>
        <begin position="3580"/>
        <end position="3607"/>
    </location>
</feature>
<dbReference type="GO" id="GO:1903358">
    <property type="term" value="P:regulation of Golgi organization"/>
    <property type="evidence" value="ECO:0007669"/>
    <property type="project" value="TreeGrafter"/>
</dbReference>
<gene>
    <name evidence="9" type="ORF">PODLI_1B000596</name>
</gene>
<dbReference type="EMBL" id="OX395137">
    <property type="protein sequence ID" value="CAI5788753.1"/>
    <property type="molecule type" value="Genomic_DNA"/>
</dbReference>
<feature type="coiled-coil region" evidence="6">
    <location>
        <begin position="2106"/>
        <end position="2257"/>
    </location>
</feature>
<feature type="coiled-coil region" evidence="6">
    <location>
        <begin position="2691"/>
        <end position="2760"/>
    </location>
</feature>
<evidence type="ECO:0000313" key="10">
    <source>
        <dbReference type="Proteomes" id="UP001178461"/>
    </source>
</evidence>
<feature type="region of interest" description="Disordered" evidence="7">
    <location>
        <begin position="2457"/>
        <end position="2500"/>
    </location>
</feature>
<evidence type="ECO:0000256" key="5">
    <source>
        <dbReference type="ARBA" id="ARBA00023212"/>
    </source>
</evidence>
<dbReference type="PANTHER" id="PTHR44981">
    <property type="entry name" value="PERICENTRIN-LIKE PROTEIN, ISOFORM F"/>
    <property type="match status" value="1"/>
</dbReference>
<feature type="coiled-coil region" evidence="6">
    <location>
        <begin position="3633"/>
        <end position="3667"/>
    </location>
</feature>
<dbReference type="GO" id="GO:0015459">
    <property type="term" value="F:potassium channel regulator activity"/>
    <property type="evidence" value="ECO:0007669"/>
    <property type="project" value="TreeGrafter"/>
</dbReference>
<feature type="compositionally biased region" description="Basic and acidic residues" evidence="7">
    <location>
        <begin position="1685"/>
        <end position="1706"/>
    </location>
</feature>
<dbReference type="GO" id="GO:0060307">
    <property type="term" value="P:regulation of ventricular cardiac muscle cell membrane repolarization"/>
    <property type="evidence" value="ECO:0007669"/>
    <property type="project" value="TreeGrafter"/>
</dbReference>
<dbReference type="GO" id="GO:0005795">
    <property type="term" value="C:Golgi stack"/>
    <property type="evidence" value="ECO:0007669"/>
    <property type="project" value="TreeGrafter"/>
</dbReference>
<evidence type="ECO:0000256" key="7">
    <source>
        <dbReference type="SAM" id="MobiDB-lite"/>
    </source>
</evidence>
<accession>A0AA35PKE5</accession>
<keyword evidence="5" id="KW-0206">Cytoskeleton</keyword>
<feature type="compositionally biased region" description="Polar residues" evidence="7">
    <location>
        <begin position="2488"/>
        <end position="2498"/>
    </location>
</feature>
<evidence type="ECO:0000313" key="9">
    <source>
        <dbReference type="EMBL" id="CAI5788753.1"/>
    </source>
</evidence>
<feature type="coiled-coil region" evidence="6">
    <location>
        <begin position="662"/>
        <end position="707"/>
    </location>
</feature>
<feature type="compositionally biased region" description="Polar residues" evidence="7">
    <location>
        <begin position="1671"/>
        <end position="1683"/>
    </location>
</feature>
<feature type="compositionally biased region" description="Polar residues" evidence="7">
    <location>
        <begin position="1393"/>
        <end position="1408"/>
    </location>
</feature>
<feature type="region of interest" description="Disordered" evidence="7">
    <location>
        <begin position="2875"/>
        <end position="2902"/>
    </location>
</feature>
<feature type="coiled-coil region" evidence="6">
    <location>
        <begin position="2402"/>
        <end position="2443"/>
    </location>
</feature>